<protein>
    <recommendedName>
        <fullName evidence="10">ABC transporter domain-containing protein</fullName>
    </recommendedName>
</protein>
<dbReference type="AlphaFoldDB" id="A0A6A2XK74"/>
<reference evidence="11" key="1">
    <citation type="submission" date="2019-09" db="EMBL/GenBank/DDBJ databases">
        <title>Draft genome information of white flower Hibiscus syriacus.</title>
        <authorList>
            <person name="Kim Y.-M."/>
        </authorList>
    </citation>
    <scope>NUCLEOTIDE SEQUENCE [LARGE SCALE GENOMIC DNA]</scope>
    <source>
        <strain evidence="11">YM2019G1</strain>
    </source>
</reference>
<dbReference type="Proteomes" id="UP000436088">
    <property type="component" value="Unassembled WGS sequence"/>
</dbReference>
<dbReference type="Gene3D" id="3.40.50.300">
    <property type="entry name" value="P-loop containing nucleotide triphosphate hydrolases"/>
    <property type="match status" value="1"/>
</dbReference>
<evidence type="ECO:0000256" key="7">
    <source>
        <dbReference type="ARBA" id="ARBA00022989"/>
    </source>
</evidence>
<dbReference type="Pfam" id="PF00005">
    <property type="entry name" value="ABC_tran"/>
    <property type="match status" value="1"/>
</dbReference>
<proteinExistence type="inferred from homology"/>
<dbReference type="Pfam" id="PF01061">
    <property type="entry name" value="ABC2_membrane"/>
    <property type="match status" value="2"/>
</dbReference>
<evidence type="ECO:0000256" key="8">
    <source>
        <dbReference type="ARBA" id="ARBA00023136"/>
    </source>
</evidence>
<evidence type="ECO:0000256" key="6">
    <source>
        <dbReference type="ARBA" id="ARBA00022840"/>
    </source>
</evidence>
<dbReference type="EMBL" id="VEPZ02001705">
    <property type="protein sequence ID" value="KAE8662416.1"/>
    <property type="molecule type" value="Genomic_DNA"/>
</dbReference>
<feature type="transmembrane region" description="Helical" evidence="9">
    <location>
        <begin position="273"/>
        <end position="291"/>
    </location>
</feature>
<keyword evidence="4 9" id="KW-0812">Transmembrane</keyword>
<gene>
    <name evidence="11" type="ORF">F3Y22_tig00113337pilonHSYRG00028</name>
</gene>
<dbReference type="SUPFAM" id="SSF52540">
    <property type="entry name" value="P-loop containing nucleoside triphosphate hydrolases"/>
    <property type="match status" value="1"/>
</dbReference>
<evidence type="ECO:0000313" key="12">
    <source>
        <dbReference type="Proteomes" id="UP000436088"/>
    </source>
</evidence>
<keyword evidence="7 9" id="KW-1133">Transmembrane helix</keyword>
<name>A0A6A2XK74_HIBSY</name>
<dbReference type="InterPro" id="IPR027417">
    <property type="entry name" value="P-loop_NTPase"/>
</dbReference>
<comment type="caution">
    <text evidence="11">The sequence shown here is derived from an EMBL/GenBank/DDBJ whole genome shotgun (WGS) entry which is preliminary data.</text>
</comment>
<feature type="transmembrane region" description="Helical" evidence="9">
    <location>
        <begin position="176"/>
        <end position="195"/>
    </location>
</feature>
<evidence type="ECO:0000256" key="4">
    <source>
        <dbReference type="ARBA" id="ARBA00022692"/>
    </source>
</evidence>
<dbReference type="GO" id="GO:0005886">
    <property type="term" value="C:plasma membrane"/>
    <property type="evidence" value="ECO:0007669"/>
    <property type="project" value="UniProtKB-ARBA"/>
</dbReference>
<evidence type="ECO:0000256" key="2">
    <source>
        <dbReference type="ARBA" id="ARBA00006012"/>
    </source>
</evidence>
<comment type="subcellular location">
    <subcellularLocation>
        <location evidence="1">Membrane</location>
        <topology evidence="1">Multi-pass membrane protein</topology>
    </subcellularLocation>
</comment>
<evidence type="ECO:0000256" key="9">
    <source>
        <dbReference type="SAM" id="Phobius"/>
    </source>
</evidence>
<dbReference type="InterPro" id="IPR013525">
    <property type="entry name" value="ABC2_TM"/>
</dbReference>
<keyword evidence="5" id="KW-0547">Nucleotide-binding</keyword>
<evidence type="ECO:0000256" key="5">
    <source>
        <dbReference type="ARBA" id="ARBA00022741"/>
    </source>
</evidence>
<sequence length="702" mass="79099">MDRRNTVYQGPRNQVHNFFEYCGFKCPPMKGFAVFLQEVLSEKDQVQYWFCRDRPYSYVSVDKFKVACKEFHAGQGLNEELCKSFDEAENQKNGCRLIYIHWENGNHSKHAWLGNGLLPSVVHFCMCSDQHRVLTSGVPELALTSSRLGIFYKQRDLYFHPAWAYSISSTIVRIPFSFLDTLLWTSLIYFGVGYSPEPERFFYQLFIQFLFHQVAISIFRLITAVIRTLPIAAIFCQFTVMATLLFSGFMVSSLNVTLGHQALQRNGLNFDEYFYWISIAALIGIWILLCLPCSSRDREISSFISYIERKKDSSNSIQENQLSGARVKTQVTNMVLPFVPVTLSFENVHYFVDTPKKFRGKVPNKKLHLLQDISGSFRPGVLTALIGSSGAGKTTLMDVLSGRKTGGYIQGDIRVGGYPKVQKSYARVSGYCEQTDTHSSPYNSKGSCDLLSLKFVKEFLQMIELDEIKDSLVGIRGVNGISAEQHKQLTIAIELVANPSIIFMDEPTSGLDARAAANVMRVVKNIVSTKRTVVCTIHLPSIEIFETFDEIILMKGGQIVYSGELGHNSCKLIEYFEGIPGVPKIKENYNPATWMLEVTNSSIEAELGVDFSHLFKQSNLYQRNKELVQELRVPAHGSKEGLINIMGSVYVFMVSTGASNLLSILPIIISQRTIVFQEKFAGMYSSKAHSLAQVIVEIPCLP</sequence>
<evidence type="ECO:0000256" key="1">
    <source>
        <dbReference type="ARBA" id="ARBA00004141"/>
    </source>
</evidence>
<dbReference type="SMART" id="SM00382">
    <property type="entry name" value="AAA"/>
    <property type="match status" value="1"/>
</dbReference>
<dbReference type="Pfam" id="PF08370">
    <property type="entry name" value="PDR_assoc"/>
    <property type="match status" value="1"/>
</dbReference>
<comment type="similarity">
    <text evidence="2">Belongs to the ABC transporter superfamily. ABCG family. PDR (TC 3.A.1.205) subfamily.</text>
</comment>
<organism evidence="11 12">
    <name type="scientific">Hibiscus syriacus</name>
    <name type="common">Rose of Sharon</name>
    <dbReference type="NCBI Taxonomy" id="106335"/>
    <lineage>
        <taxon>Eukaryota</taxon>
        <taxon>Viridiplantae</taxon>
        <taxon>Streptophyta</taxon>
        <taxon>Embryophyta</taxon>
        <taxon>Tracheophyta</taxon>
        <taxon>Spermatophyta</taxon>
        <taxon>Magnoliopsida</taxon>
        <taxon>eudicotyledons</taxon>
        <taxon>Gunneridae</taxon>
        <taxon>Pentapetalae</taxon>
        <taxon>rosids</taxon>
        <taxon>malvids</taxon>
        <taxon>Malvales</taxon>
        <taxon>Malvaceae</taxon>
        <taxon>Malvoideae</taxon>
        <taxon>Hibiscus</taxon>
    </lineage>
</organism>
<feature type="transmembrane region" description="Helical" evidence="9">
    <location>
        <begin position="201"/>
        <end position="222"/>
    </location>
</feature>
<keyword evidence="6" id="KW-0067">ATP-binding</keyword>
<keyword evidence="8 9" id="KW-0472">Membrane</keyword>
<dbReference type="GO" id="GO:0016887">
    <property type="term" value="F:ATP hydrolysis activity"/>
    <property type="evidence" value="ECO:0007669"/>
    <property type="project" value="InterPro"/>
</dbReference>
<keyword evidence="3" id="KW-0813">Transport</keyword>
<feature type="transmembrane region" description="Helical" evidence="9">
    <location>
        <begin position="229"/>
        <end position="253"/>
    </location>
</feature>
<keyword evidence="12" id="KW-1185">Reference proteome</keyword>
<evidence type="ECO:0000259" key="10">
    <source>
        <dbReference type="PROSITE" id="PS50893"/>
    </source>
</evidence>
<accession>A0A6A2XK74</accession>
<feature type="domain" description="ABC transporter" evidence="10">
    <location>
        <begin position="343"/>
        <end position="581"/>
    </location>
</feature>
<evidence type="ECO:0000256" key="3">
    <source>
        <dbReference type="ARBA" id="ARBA00022448"/>
    </source>
</evidence>
<dbReference type="PANTHER" id="PTHR19241">
    <property type="entry name" value="ATP-BINDING CASSETTE TRANSPORTER"/>
    <property type="match status" value="1"/>
</dbReference>
<dbReference type="GO" id="GO:0140359">
    <property type="term" value="F:ABC-type transporter activity"/>
    <property type="evidence" value="ECO:0007669"/>
    <property type="project" value="InterPro"/>
</dbReference>
<dbReference type="GO" id="GO:0005524">
    <property type="term" value="F:ATP binding"/>
    <property type="evidence" value="ECO:0007669"/>
    <property type="project" value="UniProtKB-KW"/>
</dbReference>
<evidence type="ECO:0000313" key="11">
    <source>
        <dbReference type="EMBL" id="KAE8662416.1"/>
    </source>
</evidence>
<dbReference type="PROSITE" id="PS50893">
    <property type="entry name" value="ABC_TRANSPORTER_2"/>
    <property type="match status" value="1"/>
</dbReference>
<dbReference type="InterPro" id="IPR013581">
    <property type="entry name" value="PDR_assoc"/>
</dbReference>
<dbReference type="InterPro" id="IPR003593">
    <property type="entry name" value="AAA+_ATPase"/>
</dbReference>
<feature type="transmembrane region" description="Helical" evidence="9">
    <location>
        <begin position="649"/>
        <end position="669"/>
    </location>
</feature>
<dbReference type="InterPro" id="IPR003439">
    <property type="entry name" value="ABC_transporter-like_ATP-bd"/>
</dbReference>